<organism evidence="1 2">
    <name type="scientific">Nephila pilipes</name>
    <name type="common">Giant wood spider</name>
    <name type="synonym">Nephila maculata</name>
    <dbReference type="NCBI Taxonomy" id="299642"/>
    <lineage>
        <taxon>Eukaryota</taxon>
        <taxon>Metazoa</taxon>
        <taxon>Ecdysozoa</taxon>
        <taxon>Arthropoda</taxon>
        <taxon>Chelicerata</taxon>
        <taxon>Arachnida</taxon>
        <taxon>Araneae</taxon>
        <taxon>Araneomorphae</taxon>
        <taxon>Entelegynae</taxon>
        <taxon>Araneoidea</taxon>
        <taxon>Nephilidae</taxon>
        <taxon>Nephila</taxon>
    </lineage>
</organism>
<gene>
    <name evidence="1" type="primary">AVEN_236206_1</name>
    <name evidence="1" type="ORF">NPIL_540851</name>
</gene>
<comment type="caution">
    <text evidence="1">The sequence shown here is derived from an EMBL/GenBank/DDBJ whole genome shotgun (WGS) entry which is preliminary data.</text>
</comment>
<protein>
    <submittedName>
        <fullName evidence="1">Uncharacterized protein</fullName>
    </submittedName>
</protein>
<dbReference type="OrthoDB" id="6407405at2759"/>
<evidence type="ECO:0000313" key="2">
    <source>
        <dbReference type="Proteomes" id="UP000887013"/>
    </source>
</evidence>
<evidence type="ECO:0000313" key="1">
    <source>
        <dbReference type="EMBL" id="GFT70020.1"/>
    </source>
</evidence>
<dbReference type="AlphaFoldDB" id="A0A8X6PJ50"/>
<proteinExistence type="predicted"/>
<dbReference type="Proteomes" id="UP000887013">
    <property type="component" value="Unassembled WGS sequence"/>
</dbReference>
<keyword evidence="2" id="KW-1185">Reference proteome</keyword>
<sequence length="164" mass="19229">MERDNFIKFVFDTLVYCLNVVGLQWAPIEIAIGDGYFIYEYGDAVLQYRNANDEMYRKTIRAVPHDKLLEVTALLQYVQNGAILSFEDSLFEGIFKFCAFLVDISIYCFRYERSDLIDISVVPCVGFMYDQYLADLFRDCNHKMWNEIITTGLEIVERQKEESC</sequence>
<accession>A0A8X6PJ50</accession>
<reference evidence="1" key="1">
    <citation type="submission" date="2020-08" db="EMBL/GenBank/DDBJ databases">
        <title>Multicomponent nature underlies the extraordinary mechanical properties of spider dragline silk.</title>
        <authorList>
            <person name="Kono N."/>
            <person name="Nakamura H."/>
            <person name="Mori M."/>
            <person name="Yoshida Y."/>
            <person name="Ohtoshi R."/>
            <person name="Malay A.D."/>
            <person name="Moran D.A.P."/>
            <person name="Tomita M."/>
            <person name="Numata K."/>
            <person name="Arakawa K."/>
        </authorList>
    </citation>
    <scope>NUCLEOTIDE SEQUENCE</scope>
</reference>
<dbReference type="EMBL" id="BMAW01116284">
    <property type="protein sequence ID" value="GFT70020.1"/>
    <property type="molecule type" value="Genomic_DNA"/>
</dbReference>
<name>A0A8X6PJ50_NEPPI</name>